<dbReference type="InterPro" id="IPR038718">
    <property type="entry name" value="SNF2-like_sf"/>
</dbReference>
<evidence type="ECO:0000256" key="1">
    <source>
        <dbReference type="ARBA" id="ARBA00004123"/>
    </source>
</evidence>
<evidence type="ECO:0000259" key="11">
    <source>
        <dbReference type="PROSITE" id="PS51194"/>
    </source>
</evidence>
<dbReference type="Gene3D" id="3.40.50.10810">
    <property type="entry name" value="Tandem AAA-ATPase domain"/>
    <property type="match status" value="1"/>
</dbReference>
<dbReference type="PROSITE" id="PS51192">
    <property type="entry name" value="HELICASE_ATP_BIND_1"/>
    <property type="match status" value="1"/>
</dbReference>
<feature type="domain" description="Helicase C-terminal" evidence="11">
    <location>
        <begin position="563"/>
        <end position="715"/>
    </location>
</feature>
<feature type="compositionally biased region" description="Basic and acidic residues" evidence="9">
    <location>
        <begin position="112"/>
        <end position="124"/>
    </location>
</feature>
<evidence type="ECO:0000256" key="3">
    <source>
        <dbReference type="ARBA" id="ARBA00022741"/>
    </source>
</evidence>
<dbReference type="GO" id="GO:0005524">
    <property type="term" value="F:ATP binding"/>
    <property type="evidence" value="ECO:0007669"/>
    <property type="project" value="UniProtKB-KW"/>
</dbReference>
<dbReference type="InterPro" id="IPR027417">
    <property type="entry name" value="P-loop_NTPase"/>
</dbReference>
<evidence type="ECO:0000313" key="12">
    <source>
        <dbReference type="EMBL" id="WFD22915.1"/>
    </source>
</evidence>
<dbReference type="InterPro" id="IPR014001">
    <property type="entry name" value="Helicase_ATP-bd"/>
</dbReference>
<keyword evidence="7" id="KW-0175">Coiled coil</keyword>
<keyword evidence="8" id="KW-0539">Nucleus</keyword>
<dbReference type="GO" id="GO:0004386">
    <property type="term" value="F:helicase activity"/>
    <property type="evidence" value="ECO:0007669"/>
    <property type="project" value="UniProtKB-KW"/>
</dbReference>
<feature type="compositionally biased region" description="Basic and acidic residues" evidence="9">
    <location>
        <begin position="151"/>
        <end position="166"/>
    </location>
</feature>
<evidence type="ECO:0000256" key="8">
    <source>
        <dbReference type="ARBA" id="ARBA00023242"/>
    </source>
</evidence>
<dbReference type="SUPFAM" id="SSF52540">
    <property type="entry name" value="P-loop containing nucleoside triphosphate hydrolases"/>
    <property type="match status" value="2"/>
</dbReference>
<feature type="domain" description="Helicase ATP-binding" evidence="10">
    <location>
        <begin position="235"/>
        <end position="385"/>
    </location>
</feature>
<evidence type="ECO:0000313" key="13">
    <source>
        <dbReference type="Proteomes" id="UP001214415"/>
    </source>
</evidence>
<evidence type="ECO:0000256" key="9">
    <source>
        <dbReference type="SAM" id="MobiDB-lite"/>
    </source>
</evidence>
<dbReference type="InterPro" id="IPR049730">
    <property type="entry name" value="SNF2/RAD54-like_C"/>
</dbReference>
<gene>
    <name evidence="12" type="primary">IRC5</name>
    <name evidence="12" type="ORF">MEQU1_001594</name>
</gene>
<keyword evidence="5" id="KW-0347">Helicase</keyword>
<dbReference type="PANTHER" id="PTHR10799">
    <property type="entry name" value="SNF2/RAD54 HELICASE FAMILY"/>
    <property type="match status" value="1"/>
</dbReference>
<dbReference type="AlphaFoldDB" id="A0AAF0J3E2"/>
<sequence>MAAPLVALCKGCRDVRDQARLYMDRVNIWEMQGNARSVQDVQVGMPAVCVWLAADKLGNAQITRQDMQRASGLPPQKFDHAVTMIHNAIQSLDQGRERRPSRRASLSLAQEQRMDKSKLLDMAKKVQSGEFLPRPKEEAKSALSPNAASKQDAKARRSGSAKDADTKPAPANKRKIEPVEQVERSFPASLTPSAGPVPQPSASQPSEEDLYHKRLLSLGLPAYRQGASEQDEVPDEMGLGKTIQTIALLAHLYEKNVLGPFLIVTPLSTTSNWVDEFTKFTPSIPVLLYHGTKQERTSMQKSIKSNKAAVIITSYDIVLRDRPFLARQSWKYMVVDEGHRLKKLNGKLVQELKQLHTSNRLILTGTPLHNNLAELWSLLNFILPDIFDDLATFEQWFHLEDAGEENASISGSFASWSSETAKRVVKQLHEILKPFLLRRVKKEVERDLPPKQEYLLYTPLSPQQTLMYNRALSNTLRDWLVARKANLSVDQVRQLRQSSDPDTLPAPYKLADKEVRAMRLDNTLMQVRKICCHPYLLHWPVVPGTDTLCIDTDMVRVCGKMRMLDTLLEALFARKHRVLVFSQFKGMLDILELWATDLKKWQPYRIDGATPQQDRADQVRAFNEGKDGRDLFLLSTRASGLGINLVGADTVLFFDSDWNPQVDLQAQDRAHRIGQTKPVLVFRLVAQGTIEHDILQKAKAKRLLEAVVIQKGKFLRPITYEGHRDPEAQEDVPLEELEAHVMQVTGPDGSDDRPLLSDADLHRLLDRSEEAYARKEGWSSNSDPSVASALFEVTDSQADSTTAQLARLLDVEDVDRRDDDD</sequence>
<evidence type="ECO:0000256" key="2">
    <source>
        <dbReference type="ARBA" id="ARBA00007025"/>
    </source>
</evidence>
<dbReference type="Pfam" id="PF00271">
    <property type="entry name" value="Helicase_C"/>
    <property type="match status" value="1"/>
</dbReference>
<dbReference type="SMART" id="SM00487">
    <property type="entry name" value="DEXDc"/>
    <property type="match status" value="1"/>
</dbReference>
<evidence type="ECO:0000256" key="5">
    <source>
        <dbReference type="ARBA" id="ARBA00022806"/>
    </source>
</evidence>
<dbReference type="Gene3D" id="3.40.50.300">
    <property type="entry name" value="P-loop containing nucleotide triphosphate hydrolases"/>
    <property type="match status" value="1"/>
</dbReference>
<comment type="subcellular location">
    <subcellularLocation>
        <location evidence="1">Nucleus</location>
    </subcellularLocation>
</comment>
<keyword evidence="4" id="KW-0378">Hydrolase</keyword>
<organism evidence="12 13">
    <name type="scientific">Malassezia equina</name>
    <dbReference type="NCBI Taxonomy" id="1381935"/>
    <lineage>
        <taxon>Eukaryota</taxon>
        <taxon>Fungi</taxon>
        <taxon>Dikarya</taxon>
        <taxon>Basidiomycota</taxon>
        <taxon>Ustilaginomycotina</taxon>
        <taxon>Malasseziomycetes</taxon>
        <taxon>Malasseziales</taxon>
        <taxon>Malasseziaceae</taxon>
        <taxon>Malassezia</taxon>
    </lineage>
</organism>
<evidence type="ECO:0000256" key="7">
    <source>
        <dbReference type="ARBA" id="ARBA00023054"/>
    </source>
</evidence>
<dbReference type="SMART" id="SM00490">
    <property type="entry name" value="HELICc"/>
    <property type="match status" value="1"/>
</dbReference>
<dbReference type="GO" id="GO:0016787">
    <property type="term" value="F:hydrolase activity"/>
    <property type="evidence" value="ECO:0007669"/>
    <property type="project" value="UniProtKB-KW"/>
</dbReference>
<keyword evidence="6" id="KW-0067">ATP-binding</keyword>
<dbReference type="Proteomes" id="UP001214415">
    <property type="component" value="Chromosome 3"/>
</dbReference>
<dbReference type="InterPro" id="IPR000330">
    <property type="entry name" value="SNF2_N"/>
</dbReference>
<protein>
    <submittedName>
        <fullName evidence="12">ATPase</fullName>
    </submittedName>
</protein>
<accession>A0AAF0J3E2</accession>
<evidence type="ECO:0000256" key="6">
    <source>
        <dbReference type="ARBA" id="ARBA00022840"/>
    </source>
</evidence>
<dbReference type="FunFam" id="3.40.50.10810:FF:000015">
    <property type="entry name" value="lymphoid-specific helicase isoform X1"/>
    <property type="match status" value="1"/>
</dbReference>
<evidence type="ECO:0000256" key="4">
    <source>
        <dbReference type="ARBA" id="ARBA00022801"/>
    </source>
</evidence>
<keyword evidence="3" id="KW-0547">Nucleotide-binding</keyword>
<dbReference type="CDD" id="cd18793">
    <property type="entry name" value="SF2_C_SNF"/>
    <property type="match status" value="1"/>
</dbReference>
<dbReference type="Pfam" id="PF00176">
    <property type="entry name" value="SNF2-rel_dom"/>
    <property type="match status" value="1"/>
</dbReference>
<feature type="compositionally biased region" description="Basic and acidic residues" evidence="9">
    <location>
        <begin position="174"/>
        <end position="183"/>
    </location>
</feature>
<dbReference type="EMBL" id="CP119902">
    <property type="protein sequence ID" value="WFD22915.1"/>
    <property type="molecule type" value="Genomic_DNA"/>
</dbReference>
<dbReference type="PROSITE" id="PS51194">
    <property type="entry name" value="HELICASE_CTER"/>
    <property type="match status" value="1"/>
</dbReference>
<keyword evidence="13" id="KW-1185">Reference proteome</keyword>
<proteinExistence type="inferred from homology"/>
<name>A0AAF0J3E2_9BASI</name>
<reference evidence="12" key="1">
    <citation type="submission" date="2023-03" db="EMBL/GenBank/DDBJ databases">
        <title>Mating type loci evolution in Malassezia.</title>
        <authorList>
            <person name="Coelho M.A."/>
        </authorList>
    </citation>
    <scope>NUCLEOTIDE SEQUENCE</scope>
    <source>
        <strain evidence="12">CBS 12830</strain>
    </source>
</reference>
<feature type="region of interest" description="Disordered" evidence="9">
    <location>
        <begin position="91"/>
        <end position="209"/>
    </location>
</feature>
<comment type="similarity">
    <text evidence="2">Belongs to the SNF2/RAD54 helicase family.</text>
</comment>
<dbReference type="GO" id="GO:0005634">
    <property type="term" value="C:nucleus"/>
    <property type="evidence" value="ECO:0007669"/>
    <property type="project" value="UniProtKB-SubCell"/>
</dbReference>
<dbReference type="InterPro" id="IPR001650">
    <property type="entry name" value="Helicase_C-like"/>
</dbReference>
<evidence type="ECO:0000259" key="10">
    <source>
        <dbReference type="PROSITE" id="PS51192"/>
    </source>
</evidence>